<proteinExistence type="predicted"/>
<feature type="chain" id="PRO_5009276284" evidence="2">
    <location>
        <begin position="33"/>
        <end position="665"/>
    </location>
</feature>
<feature type="compositionally biased region" description="Pro residues" evidence="1">
    <location>
        <begin position="488"/>
        <end position="499"/>
    </location>
</feature>
<evidence type="ECO:0000313" key="4">
    <source>
        <dbReference type="EMBL" id="SDU38521.1"/>
    </source>
</evidence>
<organism evidence="4 5">
    <name type="scientific">Halopseudomonas salegens</name>
    <dbReference type="NCBI Taxonomy" id="1434072"/>
    <lineage>
        <taxon>Bacteria</taxon>
        <taxon>Pseudomonadati</taxon>
        <taxon>Pseudomonadota</taxon>
        <taxon>Gammaproteobacteria</taxon>
        <taxon>Pseudomonadales</taxon>
        <taxon>Pseudomonadaceae</taxon>
        <taxon>Halopseudomonas</taxon>
    </lineage>
</organism>
<dbReference type="GO" id="GO:0004252">
    <property type="term" value="F:serine-type endopeptidase activity"/>
    <property type="evidence" value="ECO:0007669"/>
    <property type="project" value="InterPro"/>
</dbReference>
<feature type="signal peptide" evidence="2">
    <location>
        <begin position="1"/>
        <end position="32"/>
    </location>
</feature>
<accession>A0A1H2I310</accession>
<dbReference type="EMBL" id="LT629787">
    <property type="protein sequence ID" value="SDU38521.1"/>
    <property type="molecule type" value="Genomic_DNA"/>
</dbReference>
<dbReference type="OrthoDB" id="5619888at2"/>
<keyword evidence="5" id="KW-1185">Reference proteome</keyword>
<protein>
    <submittedName>
        <fullName evidence="4">Trypsin</fullName>
    </submittedName>
</protein>
<dbReference type="Pfam" id="PF00089">
    <property type="entry name" value="Trypsin"/>
    <property type="match status" value="1"/>
</dbReference>
<dbReference type="Proteomes" id="UP000243924">
    <property type="component" value="Chromosome I"/>
</dbReference>
<dbReference type="GO" id="GO:0006508">
    <property type="term" value="P:proteolysis"/>
    <property type="evidence" value="ECO:0007669"/>
    <property type="project" value="InterPro"/>
</dbReference>
<sequence length="665" mass="72551">MTMRQQSNNYLRYAFITLALLCSLAVPATLNAAPIEWVAPLHTSFNEASTADGVEDDVQRVISKRKAVPAKVVLPPFVQNKQQPAPTAADPLAAPLQVGTGRSVQQTETIGDLAARLEWEALDDGSLASAIEFTSPGAVGNRLILHIEHLDPRIQFHFSGGNPDEAATISAMSMLDRIFLNHAETPESDQARRFAAPYQTGDSTLLEIILPAGVDPDDLQLSVPHMSHLDVSPMATNPWLKAIGDSGSCNFDSICRPEWETVSNGVARMLFSNPSTGSSFLCSGSLLNDTSNSSTPYFLTANHCLSTQNVASTLQTFWFYRSTTCNSDNLSNLSRTLTGGSTLLYTASSTDTTLLRLNNTPPAGVNFLGWTNALPGSGQELGSLHHPRGDLQKVSIANFSQYFTCGLTQCTSGPQSNTTHLGVTWSSGVVEPGSSGSGLFWPTNGQRFLIGQLTGGNSSCDAPDGSDFYGRFDLAYQDGMQQWLNASTPPPPPPPPQEPSEPSEPEPTDPALPPAEDLRTPVYRFYNNNSRAHFFTASAEERDNVIERFSSFIYEGVAFYAYPASRSGLSPVYRFFNEATGSHFYTISQAERDSVIERFPSYIYEGVAWHAQTGFGSGSQPLYRFYNTATRSHFYTMSAAERDSVIERFASYIYEGVAYYTWTTP</sequence>
<dbReference type="InterPro" id="IPR001254">
    <property type="entry name" value="Trypsin_dom"/>
</dbReference>
<feature type="region of interest" description="Disordered" evidence="1">
    <location>
        <begin position="483"/>
        <end position="516"/>
    </location>
</feature>
<dbReference type="AlphaFoldDB" id="A0A1H2I310"/>
<dbReference type="PANTHER" id="PTHR36234:SF5">
    <property type="entry name" value="LYSYL ENDOPEPTIDASE"/>
    <property type="match status" value="1"/>
</dbReference>
<feature type="domain" description="Peptidase S1" evidence="3">
    <location>
        <begin position="210"/>
        <end position="489"/>
    </location>
</feature>
<dbReference type="PANTHER" id="PTHR36234">
    <property type="entry name" value="LYSYL ENDOPEPTIDASE"/>
    <property type="match status" value="1"/>
</dbReference>
<evidence type="ECO:0000259" key="3">
    <source>
        <dbReference type="PROSITE" id="PS50240"/>
    </source>
</evidence>
<reference evidence="5" key="1">
    <citation type="submission" date="2016-10" db="EMBL/GenBank/DDBJ databases">
        <authorList>
            <person name="Varghese N."/>
            <person name="Submissions S."/>
        </authorList>
    </citation>
    <scope>NUCLEOTIDE SEQUENCE [LARGE SCALE GENOMIC DNA]</scope>
    <source>
        <strain evidence="5">CECT 8338</strain>
    </source>
</reference>
<dbReference type="RefSeq" id="WP_157719247.1">
    <property type="nucleotide sequence ID" value="NZ_LT629787.1"/>
</dbReference>
<dbReference type="InterPro" id="IPR043504">
    <property type="entry name" value="Peptidase_S1_PA_chymotrypsin"/>
</dbReference>
<evidence type="ECO:0000256" key="2">
    <source>
        <dbReference type="SAM" id="SignalP"/>
    </source>
</evidence>
<name>A0A1H2I310_9GAMM</name>
<dbReference type="InterPro" id="IPR009003">
    <property type="entry name" value="Peptidase_S1_PA"/>
</dbReference>
<dbReference type="PROSITE" id="PS50240">
    <property type="entry name" value="TRYPSIN_DOM"/>
    <property type="match status" value="1"/>
</dbReference>
<dbReference type="Gene3D" id="2.40.10.10">
    <property type="entry name" value="Trypsin-like serine proteases"/>
    <property type="match status" value="2"/>
</dbReference>
<dbReference type="InterPro" id="IPR043708">
    <property type="entry name" value="DUF5648"/>
</dbReference>
<gene>
    <name evidence="4" type="ORF">SAMN05216210_3516</name>
</gene>
<dbReference type="SUPFAM" id="SSF50494">
    <property type="entry name" value="Trypsin-like serine proteases"/>
    <property type="match status" value="1"/>
</dbReference>
<keyword evidence="2" id="KW-0732">Signal</keyword>
<dbReference type="Pfam" id="PF18885">
    <property type="entry name" value="DUF5648"/>
    <property type="match status" value="1"/>
</dbReference>
<dbReference type="STRING" id="1434072.SAMN05216210_3516"/>
<evidence type="ECO:0000256" key="1">
    <source>
        <dbReference type="SAM" id="MobiDB-lite"/>
    </source>
</evidence>
<evidence type="ECO:0000313" key="5">
    <source>
        <dbReference type="Proteomes" id="UP000243924"/>
    </source>
</evidence>